<accession>A0AAV0T5C0</accession>
<organism evidence="6 7">
    <name type="scientific">Hyaloperonospora brassicae</name>
    <name type="common">Brassica downy mildew</name>
    <name type="synonym">Peronospora brassicae</name>
    <dbReference type="NCBI Taxonomy" id="162125"/>
    <lineage>
        <taxon>Eukaryota</taxon>
        <taxon>Sar</taxon>
        <taxon>Stramenopiles</taxon>
        <taxon>Oomycota</taxon>
        <taxon>Peronosporomycetes</taxon>
        <taxon>Peronosporales</taxon>
        <taxon>Peronosporaceae</taxon>
        <taxon>Hyaloperonospora</taxon>
    </lineage>
</organism>
<evidence type="ECO:0000313" key="7">
    <source>
        <dbReference type="Proteomes" id="UP001162031"/>
    </source>
</evidence>
<dbReference type="AlphaFoldDB" id="A0AAV0T5C0"/>
<dbReference type="Proteomes" id="UP001162031">
    <property type="component" value="Unassembled WGS sequence"/>
</dbReference>
<comment type="similarity">
    <text evidence="2">Belongs to the NADH:flavin oxidoreductase/NADH oxidase family.</text>
</comment>
<dbReference type="EMBL" id="CANTFL010000138">
    <property type="protein sequence ID" value="CAI5715133.1"/>
    <property type="molecule type" value="Genomic_DNA"/>
</dbReference>
<dbReference type="GO" id="GO:0016628">
    <property type="term" value="F:oxidoreductase activity, acting on the CH-CH group of donors, NAD or NADP as acceptor"/>
    <property type="evidence" value="ECO:0007669"/>
    <property type="project" value="UniProtKB-ARBA"/>
</dbReference>
<dbReference type="PANTHER" id="PTHR22893:SF91">
    <property type="entry name" value="NADPH DEHYDROGENASE 2-RELATED"/>
    <property type="match status" value="1"/>
</dbReference>
<dbReference type="Pfam" id="PF00724">
    <property type="entry name" value="Oxidored_FMN"/>
    <property type="match status" value="1"/>
</dbReference>
<sequence length="383" mass="42289">MSATLADYKLFTPLELSSGLTLANRLVVGPCTRARSDIETRVPTNENAKYYAQRASAGLIISEGCAVSEQGYGWYGAPALYTDAQQEGWRRVVDAVHAQGGKMFLQLWHMGRQSHPSFQPSNEVASCSQSCHAEGRTHDARGDPASFATTRAMTLDEVQQVVEDFRRCAERAKSAGFDGVEFHGAGGYLIDEFLQSSTNRRTDQYGGSVENRFRFLRELVAAVSTVYPADRIGVRLAPNGAFGGMGSEDNYETFSYAIAELGHLGIGYLATHDGFGFGRSDKSRVFTLFELKTLFKGRVMATCSYSRDQAEGVLHAGVADLVGFSRAFLVNPDLPARFRHDWPLAEPLAYEFYWDAKKGLEGYNSFPPYEPVPNTESKEEDKL</sequence>
<comment type="cofactor">
    <cofactor evidence="1">
        <name>FMN</name>
        <dbReference type="ChEBI" id="CHEBI:58210"/>
    </cofactor>
</comment>
<feature type="domain" description="NADH:flavin oxidoreductase/NADH oxidase N-terminal" evidence="4">
    <location>
        <begin position="9"/>
        <end position="342"/>
    </location>
</feature>
<reference evidence="6" key="1">
    <citation type="submission" date="2022-12" db="EMBL/GenBank/DDBJ databases">
        <authorList>
            <person name="Webb A."/>
        </authorList>
    </citation>
    <scope>NUCLEOTIDE SEQUENCE</scope>
    <source>
        <strain evidence="6">Hp1</strain>
    </source>
</reference>
<dbReference type="Gene3D" id="3.20.20.70">
    <property type="entry name" value="Aldolase class I"/>
    <property type="match status" value="1"/>
</dbReference>
<dbReference type="GO" id="GO:0005829">
    <property type="term" value="C:cytosol"/>
    <property type="evidence" value="ECO:0007669"/>
    <property type="project" value="UniProtKB-ARBA"/>
</dbReference>
<evidence type="ECO:0000256" key="3">
    <source>
        <dbReference type="ARBA" id="ARBA00023002"/>
    </source>
</evidence>
<dbReference type="GO" id="GO:0010181">
    <property type="term" value="F:FMN binding"/>
    <property type="evidence" value="ECO:0007669"/>
    <property type="project" value="InterPro"/>
</dbReference>
<evidence type="ECO:0000259" key="4">
    <source>
        <dbReference type="Pfam" id="PF00724"/>
    </source>
</evidence>
<evidence type="ECO:0000256" key="2">
    <source>
        <dbReference type="ARBA" id="ARBA00005979"/>
    </source>
</evidence>
<gene>
    <name evidence="5" type="ORF">HBR001_LOCUS1376</name>
    <name evidence="6" type="ORF">HBR001_LOCUS1377</name>
</gene>
<dbReference type="SUPFAM" id="SSF51395">
    <property type="entry name" value="FMN-linked oxidoreductases"/>
    <property type="match status" value="1"/>
</dbReference>
<dbReference type="EMBL" id="CANTFL010000138">
    <property type="protein sequence ID" value="CAI5715129.1"/>
    <property type="molecule type" value="Genomic_DNA"/>
</dbReference>
<evidence type="ECO:0000256" key="1">
    <source>
        <dbReference type="ARBA" id="ARBA00001917"/>
    </source>
</evidence>
<keyword evidence="7" id="KW-1185">Reference proteome</keyword>
<evidence type="ECO:0000313" key="6">
    <source>
        <dbReference type="EMBL" id="CAI5715133.1"/>
    </source>
</evidence>
<dbReference type="InterPro" id="IPR045247">
    <property type="entry name" value="Oye-like"/>
</dbReference>
<dbReference type="PANTHER" id="PTHR22893">
    <property type="entry name" value="NADH OXIDOREDUCTASE-RELATED"/>
    <property type="match status" value="1"/>
</dbReference>
<dbReference type="FunFam" id="3.20.20.70:FF:000059">
    <property type="entry name" value="N-ethylmaleimide reductase, FMN-linked"/>
    <property type="match status" value="1"/>
</dbReference>
<keyword evidence="3" id="KW-0560">Oxidoreductase</keyword>
<dbReference type="CDD" id="cd02933">
    <property type="entry name" value="OYE_like_FMN"/>
    <property type="match status" value="1"/>
</dbReference>
<dbReference type="InterPro" id="IPR013785">
    <property type="entry name" value="Aldolase_TIM"/>
</dbReference>
<name>A0AAV0T5C0_HYABA</name>
<protein>
    <recommendedName>
        <fullName evidence="4">NADH:flavin oxidoreductase/NADH oxidase N-terminal domain-containing protein</fullName>
    </recommendedName>
</protein>
<evidence type="ECO:0000313" key="5">
    <source>
        <dbReference type="EMBL" id="CAI5715129.1"/>
    </source>
</evidence>
<proteinExistence type="inferred from homology"/>
<dbReference type="InterPro" id="IPR001155">
    <property type="entry name" value="OxRdtase_FMN_N"/>
</dbReference>
<comment type="caution">
    <text evidence="6">The sequence shown here is derived from an EMBL/GenBank/DDBJ whole genome shotgun (WGS) entry which is preliminary data.</text>
</comment>